<dbReference type="Proteomes" id="UP001059380">
    <property type="component" value="Chromosome"/>
</dbReference>
<evidence type="ECO:0000313" key="3">
    <source>
        <dbReference type="Proteomes" id="UP001059380"/>
    </source>
</evidence>
<dbReference type="InterPro" id="IPR006597">
    <property type="entry name" value="Sel1-like"/>
</dbReference>
<dbReference type="EMBL" id="CP093313">
    <property type="protein sequence ID" value="UWZ83932.1"/>
    <property type="molecule type" value="Genomic_DNA"/>
</dbReference>
<keyword evidence="3" id="KW-1185">Reference proteome</keyword>
<accession>A0A9J7BM20</accession>
<dbReference type="PANTHER" id="PTHR12558">
    <property type="entry name" value="CELL DIVISION CYCLE 16,23,27"/>
    <property type="match status" value="1"/>
</dbReference>
<dbReference type="InterPro" id="IPR019734">
    <property type="entry name" value="TPR_rpt"/>
</dbReference>
<dbReference type="AlphaFoldDB" id="A0A9J7BM20"/>
<reference evidence="2" key="1">
    <citation type="submission" date="2021-04" db="EMBL/GenBank/DDBJ databases">
        <title>Phylogenetic analysis of Acidobacteriaceae.</title>
        <authorList>
            <person name="Qiu L."/>
            <person name="Zhang Q."/>
        </authorList>
    </citation>
    <scope>NUCLEOTIDE SEQUENCE</scope>
    <source>
        <strain evidence="2">DSM 25168</strain>
    </source>
</reference>
<dbReference type="SUPFAM" id="SSF81901">
    <property type="entry name" value="HCP-like"/>
    <property type="match status" value="1"/>
</dbReference>
<sequence length="396" mass="43936">MQKTSLTLGAVIALVATVALPSAWAREGHTIMIPLRSKLSPVQRLNREGVEAVKHHQYDKAQGLFYKAYLYDPADPFTLNNLGYISEVQGELERAHKFYELAAEQGSDANIDLSSQKHLQGKPMKAALIELQDRTMRVNRMNIDAMRLLKQGRNFEAIDLLKQAQTLEPQNPFTLNNLGVANESVSDLESALRYYQDAAAGQSKEPAAITLDKNWRGKSVTNMARTSAKMLQKRMESGDMTASKAVMYTLRGVHEENANNWSAAREDFLHAYALDPTSAFSINNRGYIAEREGDLETAQYFYDKARRAEGSNAKIGLATKLYAQGQALAAVASDSNEKVDTALDIYSRQRKRQGTPIELTPRGGATEPPETKPDENPGTNPAPRPNEQPNQQQTPQ</sequence>
<protein>
    <recommendedName>
        <fullName evidence="4">Tetratricopeptide repeat protein</fullName>
    </recommendedName>
</protein>
<evidence type="ECO:0000313" key="2">
    <source>
        <dbReference type="EMBL" id="UWZ83932.1"/>
    </source>
</evidence>
<feature type="region of interest" description="Disordered" evidence="1">
    <location>
        <begin position="347"/>
        <end position="396"/>
    </location>
</feature>
<name>A0A9J7BM20_9BACT</name>
<dbReference type="Gene3D" id="1.25.40.10">
    <property type="entry name" value="Tetratricopeptide repeat domain"/>
    <property type="match status" value="3"/>
</dbReference>
<dbReference type="SMART" id="SM00671">
    <property type="entry name" value="SEL1"/>
    <property type="match status" value="2"/>
</dbReference>
<dbReference type="RefSeq" id="WP_260793436.1">
    <property type="nucleotide sequence ID" value="NZ_CP093313.1"/>
</dbReference>
<evidence type="ECO:0000256" key="1">
    <source>
        <dbReference type="SAM" id="MobiDB-lite"/>
    </source>
</evidence>
<dbReference type="InterPro" id="IPR011990">
    <property type="entry name" value="TPR-like_helical_dom_sf"/>
</dbReference>
<dbReference type="KEGG" id="orp:MOP44_25660"/>
<dbReference type="SMART" id="SM00028">
    <property type="entry name" value="TPR"/>
    <property type="match status" value="6"/>
</dbReference>
<dbReference type="PANTHER" id="PTHR12558:SF13">
    <property type="entry name" value="CELL DIVISION CYCLE PROTEIN 27 HOMOLOG"/>
    <property type="match status" value="1"/>
</dbReference>
<feature type="compositionally biased region" description="Low complexity" evidence="1">
    <location>
        <begin position="387"/>
        <end position="396"/>
    </location>
</feature>
<gene>
    <name evidence="2" type="ORF">MOP44_25660</name>
</gene>
<organism evidence="2 3">
    <name type="scientific">Occallatibacter riparius</name>
    <dbReference type="NCBI Taxonomy" id="1002689"/>
    <lineage>
        <taxon>Bacteria</taxon>
        <taxon>Pseudomonadati</taxon>
        <taxon>Acidobacteriota</taxon>
        <taxon>Terriglobia</taxon>
        <taxon>Terriglobales</taxon>
        <taxon>Acidobacteriaceae</taxon>
        <taxon>Occallatibacter</taxon>
    </lineage>
</organism>
<evidence type="ECO:0008006" key="4">
    <source>
        <dbReference type="Google" id="ProtNLM"/>
    </source>
</evidence>
<proteinExistence type="predicted"/>